<evidence type="ECO:0000313" key="1">
    <source>
        <dbReference type="EMBL" id="KAF6310730.1"/>
    </source>
</evidence>
<evidence type="ECO:0000313" key="2">
    <source>
        <dbReference type="Proteomes" id="UP000527355"/>
    </source>
</evidence>
<proteinExistence type="predicted"/>
<comment type="caution">
    <text evidence="1">The sequence shown here is derived from an EMBL/GenBank/DDBJ whole genome shotgun (WGS) entry which is preliminary data.</text>
</comment>
<keyword evidence="2" id="KW-1185">Reference proteome</keyword>
<name>A0A7J7UCY1_MYOMY</name>
<sequence>MLSLWENEAKKVCVLQDHWLLSDEVVRDRRGRDKPELTQYRTTFLSLPHSHTKSSLPPKLPILPWLDFGRAAVSEALASKNRLPETFRCPLSSPASAWNGVFSCLFPSGSSFAPLMMFRSSFCSGSAGQREECLLSHSKSQL</sequence>
<organism evidence="1 2">
    <name type="scientific">Myotis myotis</name>
    <name type="common">Greater mouse-eared bat</name>
    <name type="synonym">Vespertilio myotis</name>
    <dbReference type="NCBI Taxonomy" id="51298"/>
    <lineage>
        <taxon>Eukaryota</taxon>
        <taxon>Metazoa</taxon>
        <taxon>Chordata</taxon>
        <taxon>Craniata</taxon>
        <taxon>Vertebrata</taxon>
        <taxon>Euteleostomi</taxon>
        <taxon>Mammalia</taxon>
        <taxon>Eutheria</taxon>
        <taxon>Laurasiatheria</taxon>
        <taxon>Chiroptera</taxon>
        <taxon>Yangochiroptera</taxon>
        <taxon>Vespertilionidae</taxon>
        <taxon>Myotis</taxon>
    </lineage>
</organism>
<gene>
    <name evidence="1" type="ORF">mMyoMyo1_008780</name>
</gene>
<protein>
    <submittedName>
        <fullName evidence="1">Uncharacterized protein</fullName>
    </submittedName>
</protein>
<dbReference type="Proteomes" id="UP000527355">
    <property type="component" value="Unassembled WGS sequence"/>
</dbReference>
<dbReference type="EMBL" id="JABWUV010000013">
    <property type="protein sequence ID" value="KAF6310730.1"/>
    <property type="molecule type" value="Genomic_DNA"/>
</dbReference>
<accession>A0A7J7UCY1</accession>
<reference evidence="1 2" key="1">
    <citation type="journal article" date="2020" name="Nature">
        <title>Six reference-quality genomes reveal evolution of bat adaptations.</title>
        <authorList>
            <person name="Jebb D."/>
            <person name="Huang Z."/>
            <person name="Pippel M."/>
            <person name="Hughes G.M."/>
            <person name="Lavrichenko K."/>
            <person name="Devanna P."/>
            <person name="Winkler S."/>
            <person name="Jermiin L.S."/>
            <person name="Skirmuntt E.C."/>
            <person name="Katzourakis A."/>
            <person name="Burkitt-Gray L."/>
            <person name="Ray D.A."/>
            <person name="Sullivan K.A.M."/>
            <person name="Roscito J.G."/>
            <person name="Kirilenko B.M."/>
            <person name="Davalos L.M."/>
            <person name="Corthals A.P."/>
            <person name="Power M.L."/>
            <person name="Jones G."/>
            <person name="Ransome R.D."/>
            <person name="Dechmann D.K.N."/>
            <person name="Locatelli A.G."/>
            <person name="Puechmaille S.J."/>
            <person name="Fedrigo O."/>
            <person name="Jarvis E.D."/>
            <person name="Hiller M."/>
            <person name="Vernes S.C."/>
            <person name="Myers E.W."/>
            <person name="Teeling E.C."/>
        </authorList>
    </citation>
    <scope>NUCLEOTIDE SEQUENCE [LARGE SCALE GENOMIC DNA]</scope>
    <source>
        <strain evidence="1">MMyoMyo1</strain>
        <tissue evidence="1">Flight muscle</tissue>
    </source>
</reference>
<dbReference type="AlphaFoldDB" id="A0A7J7UCY1"/>